<evidence type="ECO:0000256" key="10">
    <source>
        <dbReference type="ARBA" id="ARBA00022989"/>
    </source>
</evidence>
<feature type="domain" description="Histidine kinase" evidence="14">
    <location>
        <begin position="248"/>
        <end position="458"/>
    </location>
</feature>
<keyword evidence="5" id="KW-0808">Transferase</keyword>
<dbReference type="GO" id="GO:0005886">
    <property type="term" value="C:plasma membrane"/>
    <property type="evidence" value="ECO:0007669"/>
    <property type="project" value="TreeGrafter"/>
</dbReference>
<dbReference type="PANTHER" id="PTHR45436:SF14">
    <property type="entry name" value="SENSOR PROTEIN QSEC"/>
    <property type="match status" value="1"/>
</dbReference>
<evidence type="ECO:0000259" key="14">
    <source>
        <dbReference type="PROSITE" id="PS50109"/>
    </source>
</evidence>
<comment type="subcellular location">
    <subcellularLocation>
        <location evidence="2">Membrane</location>
        <topology evidence="2">Multi-pass membrane protein</topology>
    </subcellularLocation>
</comment>
<dbReference type="EC" id="2.7.13.3" evidence="3"/>
<evidence type="ECO:0000256" key="5">
    <source>
        <dbReference type="ARBA" id="ARBA00022679"/>
    </source>
</evidence>
<dbReference type="PROSITE" id="PS50885">
    <property type="entry name" value="HAMP"/>
    <property type="match status" value="1"/>
</dbReference>
<evidence type="ECO:0000256" key="7">
    <source>
        <dbReference type="ARBA" id="ARBA00022741"/>
    </source>
</evidence>
<comment type="catalytic activity">
    <reaction evidence="1">
        <text>ATP + protein L-histidine = ADP + protein N-phospho-L-histidine.</text>
        <dbReference type="EC" id="2.7.13.3"/>
    </reaction>
</comment>
<feature type="domain" description="HAMP" evidence="15">
    <location>
        <begin position="188"/>
        <end position="240"/>
    </location>
</feature>
<dbReference type="InterPro" id="IPR050428">
    <property type="entry name" value="TCS_sensor_his_kinase"/>
</dbReference>
<keyword evidence="10 13" id="KW-1133">Transmembrane helix</keyword>
<evidence type="ECO:0000313" key="17">
    <source>
        <dbReference type="Proteomes" id="UP001139971"/>
    </source>
</evidence>
<protein>
    <recommendedName>
        <fullName evidence="3">histidine kinase</fullName>
        <ecNumber evidence="3">2.7.13.3</ecNumber>
    </recommendedName>
</protein>
<dbReference type="AlphaFoldDB" id="A0A9X3YI88"/>
<evidence type="ECO:0000259" key="15">
    <source>
        <dbReference type="PROSITE" id="PS50885"/>
    </source>
</evidence>
<dbReference type="RefSeq" id="WP_263544955.1">
    <property type="nucleotide sequence ID" value="NZ_JAOVZO020000014.1"/>
</dbReference>
<dbReference type="SMART" id="SM00387">
    <property type="entry name" value="HATPase_c"/>
    <property type="match status" value="1"/>
</dbReference>
<dbReference type="GO" id="GO:0005524">
    <property type="term" value="F:ATP binding"/>
    <property type="evidence" value="ECO:0007669"/>
    <property type="project" value="UniProtKB-KW"/>
</dbReference>
<dbReference type="Proteomes" id="UP001139971">
    <property type="component" value="Unassembled WGS sequence"/>
</dbReference>
<feature type="transmembrane region" description="Helical" evidence="13">
    <location>
        <begin position="17"/>
        <end position="36"/>
    </location>
</feature>
<dbReference type="Pfam" id="PF00512">
    <property type="entry name" value="HisKA"/>
    <property type="match status" value="1"/>
</dbReference>
<dbReference type="EMBL" id="JAOVZO020000014">
    <property type="protein sequence ID" value="MDC8012712.1"/>
    <property type="molecule type" value="Genomic_DNA"/>
</dbReference>
<reference evidence="16" key="1">
    <citation type="submission" date="2023-02" db="EMBL/GenBank/DDBJ databases">
        <title>Tahibacter soli sp. nov. isolated from soil.</title>
        <authorList>
            <person name="Baek J.H."/>
            <person name="Lee J.K."/>
            <person name="Choi D.G."/>
            <person name="Jeon C.O."/>
        </authorList>
    </citation>
    <scope>NUCLEOTIDE SEQUENCE</scope>
    <source>
        <strain evidence="16">BL</strain>
    </source>
</reference>
<gene>
    <name evidence="16" type="ORF">OD750_009145</name>
</gene>
<organism evidence="16 17">
    <name type="scientific">Tahibacter soli</name>
    <dbReference type="NCBI Taxonomy" id="2983605"/>
    <lineage>
        <taxon>Bacteria</taxon>
        <taxon>Pseudomonadati</taxon>
        <taxon>Pseudomonadota</taxon>
        <taxon>Gammaproteobacteria</taxon>
        <taxon>Lysobacterales</taxon>
        <taxon>Rhodanobacteraceae</taxon>
        <taxon>Tahibacter</taxon>
    </lineage>
</organism>
<evidence type="ECO:0000313" key="16">
    <source>
        <dbReference type="EMBL" id="MDC8012712.1"/>
    </source>
</evidence>
<comment type="caution">
    <text evidence="16">The sequence shown here is derived from an EMBL/GenBank/DDBJ whole genome shotgun (WGS) entry which is preliminary data.</text>
</comment>
<evidence type="ECO:0000256" key="11">
    <source>
        <dbReference type="ARBA" id="ARBA00023012"/>
    </source>
</evidence>
<dbReference type="CDD" id="cd00082">
    <property type="entry name" value="HisKA"/>
    <property type="match status" value="1"/>
</dbReference>
<dbReference type="SMART" id="SM00388">
    <property type="entry name" value="HisKA"/>
    <property type="match status" value="1"/>
</dbReference>
<keyword evidence="6 13" id="KW-0812">Transmembrane</keyword>
<dbReference type="InterPro" id="IPR005467">
    <property type="entry name" value="His_kinase_dom"/>
</dbReference>
<evidence type="ECO:0000256" key="2">
    <source>
        <dbReference type="ARBA" id="ARBA00004141"/>
    </source>
</evidence>
<evidence type="ECO:0000256" key="6">
    <source>
        <dbReference type="ARBA" id="ARBA00022692"/>
    </source>
</evidence>
<dbReference type="PROSITE" id="PS50109">
    <property type="entry name" value="HIS_KIN"/>
    <property type="match status" value="1"/>
</dbReference>
<accession>A0A9X3YI88</accession>
<evidence type="ECO:0000256" key="12">
    <source>
        <dbReference type="ARBA" id="ARBA00023136"/>
    </source>
</evidence>
<keyword evidence="9 16" id="KW-0067">ATP-binding</keyword>
<feature type="transmembrane region" description="Helical" evidence="13">
    <location>
        <begin position="167"/>
        <end position="187"/>
    </location>
</feature>
<evidence type="ECO:0000256" key="8">
    <source>
        <dbReference type="ARBA" id="ARBA00022777"/>
    </source>
</evidence>
<evidence type="ECO:0000256" key="13">
    <source>
        <dbReference type="SAM" id="Phobius"/>
    </source>
</evidence>
<dbReference type="InterPro" id="IPR036097">
    <property type="entry name" value="HisK_dim/P_sf"/>
</dbReference>
<keyword evidence="17" id="KW-1185">Reference proteome</keyword>
<dbReference type="GO" id="GO:0000155">
    <property type="term" value="F:phosphorelay sensor kinase activity"/>
    <property type="evidence" value="ECO:0007669"/>
    <property type="project" value="InterPro"/>
</dbReference>
<dbReference type="InterPro" id="IPR003661">
    <property type="entry name" value="HisK_dim/P_dom"/>
</dbReference>
<dbReference type="PANTHER" id="PTHR45436">
    <property type="entry name" value="SENSOR HISTIDINE KINASE YKOH"/>
    <property type="match status" value="1"/>
</dbReference>
<evidence type="ECO:0000256" key="4">
    <source>
        <dbReference type="ARBA" id="ARBA00022553"/>
    </source>
</evidence>
<dbReference type="Pfam" id="PF02518">
    <property type="entry name" value="HATPase_c"/>
    <property type="match status" value="1"/>
</dbReference>
<dbReference type="PRINTS" id="PR00344">
    <property type="entry name" value="BCTRLSENSOR"/>
</dbReference>
<dbReference type="InterPro" id="IPR003594">
    <property type="entry name" value="HATPase_dom"/>
</dbReference>
<dbReference type="InterPro" id="IPR036890">
    <property type="entry name" value="HATPase_C_sf"/>
</dbReference>
<evidence type="ECO:0000256" key="1">
    <source>
        <dbReference type="ARBA" id="ARBA00000085"/>
    </source>
</evidence>
<dbReference type="InterPro" id="IPR003660">
    <property type="entry name" value="HAMP_dom"/>
</dbReference>
<dbReference type="InterPro" id="IPR004358">
    <property type="entry name" value="Sig_transdc_His_kin-like_C"/>
</dbReference>
<keyword evidence="7" id="KW-0547">Nucleotide-binding</keyword>
<dbReference type="Gene3D" id="3.30.565.10">
    <property type="entry name" value="Histidine kinase-like ATPase, C-terminal domain"/>
    <property type="match status" value="1"/>
</dbReference>
<name>A0A9X3YI88_9GAMM</name>
<dbReference type="Gene3D" id="1.10.287.130">
    <property type="match status" value="1"/>
</dbReference>
<keyword evidence="8" id="KW-0418">Kinase</keyword>
<dbReference type="SUPFAM" id="SSF47384">
    <property type="entry name" value="Homodimeric domain of signal transducing histidine kinase"/>
    <property type="match status" value="1"/>
</dbReference>
<evidence type="ECO:0000256" key="3">
    <source>
        <dbReference type="ARBA" id="ARBA00012438"/>
    </source>
</evidence>
<evidence type="ECO:0000256" key="9">
    <source>
        <dbReference type="ARBA" id="ARBA00022840"/>
    </source>
</evidence>
<keyword evidence="11" id="KW-0902">Two-component regulatory system</keyword>
<dbReference type="SUPFAM" id="SSF55874">
    <property type="entry name" value="ATPase domain of HSP90 chaperone/DNA topoisomerase II/histidine kinase"/>
    <property type="match status" value="1"/>
</dbReference>
<sequence length="482" mass="52443">MRHCPREHHGPSLRKRLFVAMLLTFAALWVCAGWYVSTTLARERGGAWDRELASVAQDIVMSMPANISQLSSSSNLKLAQEMPRLSSKFDRFGFQVWAKTRRELVVRSPTSPATPFLARFEDGFSTFVIDGEEWRGYAISDALNQVQVQVAKPTAEFVAEMRKWLRVGLGLSFVVLVVLIVAMKLVIRWSLRAVVAVQETILSRDALDLKPLPSADLPEEIRPLVDAFNRLLDKLDRNVQSERQFLAEAAHELRTPLAVLLTHAQVALRSRDPAQARASLEQLVQGVERSARLSQQLLDSARLDVESRAGAQAPLELADVVGVVVDEFAIMAARKGQAIALDAESATIVGNLDELGILIGNLVDNAVRYTPAGGRVAVRCQRAGDVAQLQVLDDGPGVAAADRERIFDRFYRVAGSNERGSGIGLSLVARIAQSHGATVATGPGLDGRGFGVTLTFALWRAPVVDDAPAPKAVALRPDAIEA</sequence>
<keyword evidence="12 13" id="KW-0472">Membrane</keyword>
<proteinExistence type="predicted"/>
<keyword evidence="4" id="KW-0597">Phosphoprotein</keyword>